<dbReference type="Pfam" id="PF13041">
    <property type="entry name" value="PPR_2"/>
    <property type="match status" value="3"/>
</dbReference>
<evidence type="ECO:0000313" key="5">
    <source>
        <dbReference type="Proteomes" id="UP000030689"/>
    </source>
</evidence>
<dbReference type="OMA" id="GIKRDVH"/>
<evidence type="ECO:0000256" key="1">
    <source>
        <dbReference type="ARBA" id="ARBA00007626"/>
    </source>
</evidence>
<evidence type="ECO:0000313" key="4">
    <source>
        <dbReference type="EMBL" id="ESQ35440.1"/>
    </source>
</evidence>
<dbReference type="eggNOG" id="KOG4197">
    <property type="taxonomic scope" value="Eukaryota"/>
</dbReference>
<name>V4KCI1_EUTSA</name>
<dbReference type="InterPro" id="IPR002885">
    <property type="entry name" value="PPR_rpt"/>
</dbReference>
<dbReference type="Pfam" id="PF01535">
    <property type="entry name" value="PPR"/>
    <property type="match status" value="6"/>
</dbReference>
<protein>
    <recommendedName>
        <fullName evidence="6">Pentacotripeptide-repeat region of PRORP domain-containing protein</fullName>
    </recommendedName>
</protein>
<feature type="repeat" description="PPR" evidence="3">
    <location>
        <begin position="575"/>
        <end position="609"/>
    </location>
</feature>
<dbReference type="AlphaFoldDB" id="V4KCI1"/>
<organism evidence="4 5">
    <name type="scientific">Eutrema salsugineum</name>
    <name type="common">Saltwater cress</name>
    <name type="synonym">Sisymbrium salsugineum</name>
    <dbReference type="NCBI Taxonomy" id="72664"/>
    <lineage>
        <taxon>Eukaryota</taxon>
        <taxon>Viridiplantae</taxon>
        <taxon>Streptophyta</taxon>
        <taxon>Embryophyta</taxon>
        <taxon>Tracheophyta</taxon>
        <taxon>Spermatophyta</taxon>
        <taxon>Magnoliopsida</taxon>
        <taxon>eudicotyledons</taxon>
        <taxon>Gunneridae</taxon>
        <taxon>Pentapetalae</taxon>
        <taxon>rosids</taxon>
        <taxon>malvids</taxon>
        <taxon>Brassicales</taxon>
        <taxon>Brassicaceae</taxon>
        <taxon>Eutremeae</taxon>
        <taxon>Eutrema</taxon>
    </lineage>
</organism>
<reference evidence="4 5" key="1">
    <citation type="journal article" date="2013" name="Front. Plant Sci.">
        <title>The Reference Genome of the Halophytic Plant Eutrema salsugineum.</title>
        <authorList>
            <person name="Yang R."/>
            <person name="Jarvis D.E."/>
            <person name="Chen H."/>
            <person name="Beilstein M.A."/>
            <person name="Grimwood J."/>
            <person name="Jenkins J."/>
            <person name="Shu S."/>
            <person name="Prochnik S."/>
            <person name="Xin M."/>
            <person name="Ma C."/>
            <person name="Schmutz J."/>
            <person name="Wing R.A."/>
            <person name="Mitchell-Olds T."/>
            <person name="Schumaker K.S."/>
            <person name="Wang X."/>
        </authorList>
    </citation>
    <scope>NUCLEOTIDE SEQUENCE [LARGE SCALE GENOMIC DNA]</scope>
</reference>
<accession>V4KCI1</accession>
<evidence type="ECO:0008006" key="6">
    <source>
        <dbReference type="Google" id="ProtNLM"/>
    </source>
</evidence>
<dbReference type="InterPro" id="IPR011990">
    <property type="entry name" value="TPR-like_helical_dom_sf"/>
</dbReference>
<feature type="repeat" description="PPR" evidence="3">
    <location>
        <begin position="358"/>
        <end position="392"/>
    </location>
</feature>
<feature type="repeat" description="PPR" evidence="3">
    <location>
        <begin position="322"/>
        <end position="357"/>
    </location>
</feature>
<dbReference type="SUPFAM" id="SSF81901">
    <property type="entry name" value="HCP-like"/>
    <property type="match status" value="1"/>
</dbReference>
<sequence length="651" mass="73433">RHRIGGKYFMRVFTVPLLSHLRGLIRRAPNSRFYAVPALAWTNPKISHSEQEKEGNFDGKALELNEVGVLRVLTSMRDDPYLALAFLKRIEGNGALPSVQAYATVIRILVRKGDEGRAYANLEMFDEAIHLFWKMERLGLDADAHTNVVVVQALHRNEDIRGVEKFLNKLLSSETRNPRVFYMNFIEGLCLNQMAGIAYILLQPLRVANILVDIRDLAIAYRKVVRGLCNEMKIEDAESALLDMEECGIDPDVYVHSAIIEGHRKNMNIPKALDFFNKMVQRKRRINCVIASSILQCVSQMGMFSKAYHLFIEFREKNVSLDRVCYNVAFDALVKLGKVEEAIKLFREMTGEQGIAPDVVNYTTLIGGCCLHGKIHDAHDLMIEMEERGKTPDVVTYNVLAGGLARYGYVDEAFEILKAMEAQGVKPTSVTHKMVIQGLIVAGKTDEAEAFYESLGHEKSLENEASMVKGYCEAGLLDQAFERFIRVDFPLPKNREMKALGIKRDVHYYTVLIDRHCKTGELEDAERIFGEMIESGVEPDAAPYTALIARCCRDGYCKEAKRIFDLMIESGIKPDLVSYTTLIARCCRDGYLKEGKRIFDLMSENGIKPDLVSYTALIAGCYRNGSVLTAEKLMQEMLDKGIKPTNVFLSA</sequence>
<feature type="repeat" description="PPR" evidence="3">
    <location>
        <begin position="217"/>
        <end position="251"/>
    </location>
</feature>
<dbReference type="Gramene" id="ESQ35440">
    <property type="protein sequence ID" value="ESQ35440"/>
    <property type="gene ID" value="EUTSA_v10009810mg"/>
</dbReference>
<feature type="repeat" description="PPR" evidence="3">
    <location>
        <begin position="610"/>
        <end position="644"/>
    </location>
</feature>
<dbReference type="NCBIfam" id="TIGR00756">
    <property type="entry name" value="PPR"/>
    <property type="match status" value="8"/>
</dbReference>
<dbReference type="Proteomes" id="UP000030689">
    <property type="component" value="Unassembled WGS sequence"/>
</dbReference>
<proteinExistence type="inferred from homology"/>
<dbReference type="KEGG" id="eus:EUTSA_v10009810mg"/>
<dbReference type="PROSITE" id="PS51375">
    <property type="entry name" value="PPR"/>
    <property type="match status" value="8"/>
</dbReference>
<dbReference type="GO" id="GO:0009793">
    <property type="term" value="P:embryo development ending in seed dormancy"/>
    <property type="evidence" value="ECO:0007669"/>
    <property type="project" value="EnsemblPlants"/>
</dbReference>
<evidence type="ECO:0000256" key="2">
    <source>
        <dbReference type="ARBA" id="ARBA00022737"/>
    </source>
</evidence>
<feature type="repeat" description="PPR" evidence="3">
    <location>
        <begin position="505"/>
        <end position="539"/>
    </location>
</feature>
<keyword evidence="2" id="KW-0677">Repeat</keyword>
<comment type="similarity">
    <text evidence="1">Belongs to the PPR family. P subfamily.</text>
</comment>
<feature type="non-terminal residue" evidence="4">
    <location>
        <position position="651"/>
    </location>
</feature>
<dbReference type="EMBL" id="KI517683">
    <property type="protein sequence ID" value="ESQ35440.1"/>
    <property type="molecule type" value="Genomic_DNA"/>
</dbReference>
<feature type="repeat" description="PPR" evidence="3">
    <location>
        <begin position="393"/>
        <end position="427"/>
    </location>
</feature>
<keyword evidence="5" id="KW-1185">Reference proteome</keyword>
<dbReference type="Gene3D" id="1.25.40.10">
    <property type="entry name" value="Tetratricopeptide repeat domain"/>
    <property type="match status" value="5"/>
</dbReference>
<feature type="non-terminal residue" evidence="4">
    <location>
        <position position="1"/>
    </location>
</feature>
<evidence type="ECO:0000256" key="3">
    <source>
        <dbReference type="PROSITE-ProRule" id="PRU00708"/>
    </source>
</evidence>
<gene>
    <name evidence="4" type="ORF">EUTSA_v10009810mg</name>
</gene>
<feature type="repeat" description="PPR" evidence="3">
    <location>
        <begin position="540"/>
        <end position="574"/>
    </location>
</feature>
<dbReference type="PANTHER" id="PTHR47941">
    <property type="entry name" value="PENTATRICOPEPTIDE REPEAT-CONTAINING PROTEIN 3, MITOCHONDRIAL"/>
    <property type="match status" value="1"/>
</dbReference>